<dbReference type="Pfam" id="PF00069">
    <property type="entry name" value="Pkinase"/>
    <property type="match status" value="1"/>
</dbReference>
<comment type="caution">
    <text evidence="7">The sequence shown here is derived from an EMBL/GenBank/DDBJ whole genome shotgun (WGS) entry which is preliminary data.</text>
</comment>
<comment type="subunit">
    <text evidence="1">Monomer.</text>
</comment>
<gene>
    <name evidence="7" type="ORF">ECRASSUSDP1_LOCUS10035</name>
</gene>
<sequence length="418" mass="48017">MDSSKSINSNSSDFSTSIGDFKLEKEIGEGAFSKVMLATNEISSKECAIKFIKADESISEKNLKSFFKNEVKVLKKCDHPNICKILGYSYRDSVPGKENYCVSYIALEYMKNGTLFDILENGALEAKYTRVLFKQVLSAIEYLHKLGYSHRDIKLDNILVSSNYDLKLADFGLASKSKKSSTVKGTLYYMAPEVVAEKEYNTNDSDLYAIAIVLFSMLTHSMPFNVASKKCPLYRKIMTDDWASFWKTHSSSKLIDNDFKDLFAKMVDPNLELRLSISEILDHPWMKGETATKEEVVKHLKTRIQSEVNLTKTQNKEESTNMAERTGYFNIRSAGKLMKYLEEFAKNEKLNYKTCPNYYRMIAEIGKKPKDLVLQMNILKRHESYQRCVELILINGKKKDFLNFKSKVEEFIASRQNN</sequence>
<dbReference type="PANTHER" id="PTHR24348">
    <property type="entry name" value="SERINE/THREONINE-PROTEIN KINASE UNC-51-RELATED"/>
    <property type="match status" value="1"/>
</dbReference>
<dbReference type="EMBL" id="CAMPGE010009880">
    <property type="protein sequence ID" value="CAI2368739.1"/>
    <property type="molecule type" value="Genomic_DNA"/>
</dbReference>
<evidence type="ECO:0000256" key="5">
    <source>
        <dbReference type="RuleBase" id="RU000304"/>
    </source>
</evidence>
<dbReference type="Proteomes" id="UP001295684">
    <property type="component" value="Unassembled WGS sequence"/>
</dbReference>
<keyword evidence="5" id="KW-0723">Serine/threonine-protein kinase</keyword>
<keyword evidence="3 4" id="KW-0067">ATP-binding</keyword>
<dbReference type="PROSITE" id="PS00108">
    <property type="entry name" value="PROTEIN_KINASE_ST"/>
    <property type="match status" value="1"/>
</dbReference>
<dbReference type="Gene3D" id="1.10.510.10">
    <property type="entry name" value="Transferase(Phosphotransferase) domain 1"/>
    <property type="match status" value="1"/>
</dbReference>
<feature type="binding site" evidence="4">
    <location>
        <position position="50"/>
    </location>
    <ligand>
        <name>ATP</name>
        <dbReference type="ChEBI" id="CHEBI:30616"/>
    </ligand>
</feature>
<keyword evidence="8" id="KW-1185">Reference proteome</keyword>
<organism evidence="7 8">
    <name type="scientific">Euplotes crassus</name>
    <dbReference type="NCBI Taxonomy" id="5936"/>
    <lineage>
        <taxon>Eukaryota</taxon>
        <taxon>Sar</taxon>
        <taxon>Alveolata</taxon>
        <taxon>Ciliophora</taxon>
        <taxon>Intramacronucleata</taxon>
        <taxon>Spirotrichea</taxon>
        <taxon>Hypotrichia</taxon>
        <taxon>Euplotida</taxon>
        <taxon>Euplotidae</taxon>
        <taxon>Moneuplotes</taxon>
    </lineage>
</organism>
<feature type="domain" description="Protein kinase" evidence="6">
    <location>
        <begin position="21"/>
        <end position="286"/>
    </location>
</feature>
<dbReference type="GO" id="GO:0004674">
    <property type="term" value="F:protein serine/threonine kinase activity"/>
    <property type="evidence" value="ECO:0007669"/>
    <property type="project" value="UniProtKB-KW"/>
</dbReference>
<reference evidence="7" key="1">
    <citation type="submission" date="2023-07" db="EMBL/GenBank/DDBJ databases">
        <authorList>
            <consortium name="AG Swart"/>
            <person name="Singh M."/>
            <person name="Singh A."/>
            <person name="Seah K."/>
            <person name="Emmerich C."/>
        </authorList>
    </citation>
    <scope>NUCLEOTIDE SEQUENCE</scope>
    <source>
        <strain evidence="7">DP1</strain>
    </source>
</reference>
<dbReference type="InterPro" id="IPR000719">
    <property type="entry name" value="Prot_kinase_dom"/>
</dbReference>
<protein>
    <recommendedName>
        <fullName evidence="6">Protein kinase domain-containing protein</fullName>
    </recommendedName>
</protein>
<evidence type="ECO:0000256" key="2">
    <source>
        <dbReference type="ARBA" id="ARBA00022741"/>
    </source>
</evidence>
<evidence type="ECO:0000313" key="7">
    <source>
        <dbReference type="EMBL" id="CAI2368739.1"/>
    </source>
</evidence>
<keyword evidence="5" id="KW-0808">Transferase</keyword>
<dbReference type="PROSITE" id="PS00107">
    <property type="entry name" value="PROTEIN_KINASE_ATP"/>
    <property type="match status" value="1"/>
</dbReference>
<evidence type="ECO:0000259" key="6">
    <source>
        <dbReference type="PROSITE" id="PS50011"/>
    </source>
</evidence>
<dbReference type="AlphaFoldDB" id="A0AAD1XA45"/>
<evidence type="ECO:0000256" key="3">
    <source>
        <dbReference type="ARBA" id="ARBA00022840"/>
    </source>
</evidence>
<dbReference type="PANTHER" id="PTHR24348:SF68">
    <property type="entry name" value="SERINE_THREONINE-PROTEIN KINASE ATG1C"/>
    <property type="match status" value="1"/>
</dbReference>
<dbReference type="InterPro" id="IPR008271">
    <property type="entry name" value="Ser/Thr_kinase_AS"/>
</dbReference>
<dbReference type="GO" id="GO:0010506">
    <property type="term" value="P:regulation of autophagy"/>
    <property type="evidence" value="ECO:0007669"/>
    <property type="project" value="InterPro"/>
</dbReference>
<proteinExistence type="inferred from homology"/>
<comment type="similarity">
    <text evidence="5">Belongs to the protein kinase superfamily.</text>
</comment>
<dbReference type="InterPro" id="IPR045269">
    <property type="entry name" value="Atg1-like"/>
</dbReference>
<keyword evidence="5" id="KW-0418">Kinase</keyword>
<dbReference type="GO" id="GO:0005737">
    <property type="term" value="C:cytoplasm"/>
    <property type="evidence" value="ECO:0007669"/>
    <property type="project" value="TreeGrafter"/>
</dbReference>
<evidence type="ECO:0000256" key="4">
    <source>
        <dbReference type="PROSITE-ProRule" id="PRU10141"/>
    </source>
</evidence>
<dbReference type="InterPro" id="IPR011009">
    <property type="entry name" value="Kinase-like_dom_sf"/>
</dbReference>
<dbReference type="PROSITE" id="PS50011">
    <property type="entry name" value="PROTEIN_KINASE_DOM"/>
    <property type="match status" value="1"/>
</dbReference>
<dbReference type="FunFam" id="1.10.510.10:FF:000571">
    <property type="entry name" value="Maternal embryonic leucine zipper kinase"/>
    <property type="match status" value="1"/>
</dbReference>
<name>A0AAD1XA45_EUPCR</name>
<evidence type="ECO:0000256" key="1">
    <source>
        <dbReference type="ARBA" id="ARBA00011245"/>
    </source>
</evidence>
<accession>A0AAD1XA45</accession>
<dbReference type="SUPFAM" id="SSF56112">
    <property type="entry name" value="Protein kinase-like (PK-like)"/>
    <property type="match status" value="1"/>
</dbReference>
<keyword evidence="2 4" id="KW-0547">Nucleotide-binding</keyword>
<dbReference type="GO" id="GO:0005524">
    <property type="term" value="F:ATP binding"/>
    <property type="evidence" value="ECO:0007669"/>
    <property type="project" value="UniProtKB-UniRule"/>
</dbReference>
<dbReference type="SMART" id="SM00220">
    <property type="entry name" value="S_TKc"/>
    <property type="match status" value="1"/>
</dbReference>
<dbReference type="InterPro" id="IPR017441">
    <property type="entry name" value="Protein_kinase_ATP_BS"/>
</dbReference>
<evidence type="ECO:0000313" key="8">
    <source>
        <dbReference type="Proteomes" id="UP001295684"/>
    </source>
</evidence>